<dbReference type="InterPro" id="IPR012910">
    <property type="entry name" value="Plug_dom"/>
</dbReference>
<evidence type="ECO:0000256" key="8">
    <source>
        <dbReference type="PROSITE-ProRule" id="PRU01360"/>
    </source>
</evidence>
<reference evidence="12 13" key="1">
    <citation type="submission" date="2020-08" db="EMBL/GenBank/DDBJ databases">
        <title>Sphingobacterium sp. DN04309 isolated from aquaculture water.</title>
        <authorList>
            <person name="Zhang M."/>
        </authorList>
    </citation>
    <scope>NUCLEOTIDE SEQUENCE [LARGE SCALE GENOMIC DNA]</scope>
    <source>
        <strain evidence="12 13">DN04309</strain>
    </source>
</reference>
<dbReference type="InterPro" id="IPR039426">
    <property type="entry name" value="TonB-dep_rcpt-like"/>
</dbReference>
<feature type="domain" description="TonB-dependent receptor-like beta-barrel" evidence="10">
    <location>
        <begin position="459"/>
        <end position="951"/>
    </location>
</feature>
<dbReference type="Gene3D" id="2.60.40.1120">
    <property type="entry name" value="Carboxypeptidase-like, regulatory domain"/>
    <property type="match status" value="1"/>
</dbReference>
<proteinExistence type="inferred from homology"/>
<dbReference type="InterPro" id="IPR036942">
    <property type="entry name" value="Beta-barrel_TonB_sf"/>
</dbReference>
<keyword evidence="7 8" id="KW-0998">Cell outer membrane</keyword>
<evidence type="ECO:0000256" key="2">
    <source>
        <dbReference type="ARBA" id="ARBA00022448"/>
    </source>
</evidence>
<dbReference type="NCBIfam" id="TIGR04056">
    <property type="entry name" value="OMP_RagA_SusC"/>
    <property type="match status" value="1"/>
</dbReference>
<dbReference type="InterPro" id="IPR023996">
    <property type="entry name" value="TonB-dep_OMP_SusC/RagA"/>
</dbReference>
<dbReference type="Gene3D" id="2.170.130.10">
    <property type="entry name" value="TonB-dependent receptor, plug domain"/>
    <property type="match status" value="1"/>
</dbReference>
<comment type="similarity">
    <text evidence="8 9">Belongs to the TonB-dependent receptor family.</text>
</comment>
<keyword evidence="5 9" id="KW-0798">TonB box</keyword>
<evidence type="ECO:0000256" key="3">
    <source>
        <dbReference type="ARBA" id="ARBA00022452"/>
    </source>
</evidence>
<keyword evidence="13" id="KW-1185">Reference proteome</keyword>
<dbReference type="InterPro" id="IPR037066">
    <property type="entry name" value="Plug_dom_sf"/>
</dbReference>
<comment type="subcellular location">
    <subcellularLocation>
        <location evidence="1 8">Cell outer membrane</location>
        <topology evidence="1 8">Multi-pass membrane protein</topology>
    </subcellularLocation>
</comment>
<evidence type="ECO:0000259" key="10">
    <source>
        <dbReference type="Pfam" id="PF00593"/>
    </source>
</evidence>
<keyword evidence="3 8" id="KW-1134">Transmembrane beta strand</keyword>
<feature type="domain" description="TonB-dependent receptor plug" evidence="11">
    <location>
        <begin position="129"/>
        <end position="257"/>
    </location>
</feature>
<dbReference type="Proteomes" id="UP000651271">
    <property type="component" value="Unassembled WGS sequence"/>
</dbReference>
<dbReference type="InterPro" id="IPR000531">
    <property type="entry name" value="Beta-barrel_TonB"/>
</dbReference>
<sequence length="1116" mass="123511">MLRKFKYKFLIPNLWLLPALGGTLTVTPLGIYAQSSNQQLNVSGYVTDEFNNAIGGATITLANGKQVMTNNEGYFEIKAAKGEKFKVSFITMIPQELTVQNEKPIRIRLLAYDINVGEVVVTGYNTTTTRRTTGSVAVVDGELLKDQPLFNVDKLLQGKVAGVIIKSLSGRPGESAEIRIRGTNTITGNAEPLWVVDGVPLQKDIPTISSSQIKAGDFNAIFSGGIAGINANDIESVTVLKDASAAAIYGSRAAGGVIVVTTKRGKAGRMQTTYSNYFSMNAKPQRSLGLMNSSEKIAWEKELWDRYSQQGFLNSTHYPKLGLVGLVRGGVGEFAGLTPDQQEAILQEATLTSTDWFDELFQNSWSQNHYLSFSGGNERNRYYISTGYGNNNGLVQKTLHDRYNIASKLDITPNDRLQIGVNLDFTGQKSKSPSVNQDLFRYAYFANPYEKPYNEDGSYRADRTFYSLKEANGGGYDIYTPPNGFNILREINETSNVSDNYSGSVTTNLRYKISNLFSFSGMGSYSYTNNQSDNVNGKNSNAAFRDRLSFDGYLSTRTYSSITQTSSVNNSYMLRGQFEVGNFLKGNNRISALVGSEIRSQRAKSVFSKRYGYDEVTGNASMPVPPKINDLVNYNDLINYAAIVDALSGQTRTEDAFASFYFSADYNYNRKYTLSLTARTDGSNNFGSDQQFNPTWSAGFSWNVDEENFFETIKPVVNRFTIKAATGYTGNVNRQVSPQLIMDYLTSFRKTYDDYYRIGVISNAPNKNLRWEKTQDNKIAADFGLFKNRISGLVEYYTRTSTDLVTSLAVPSTTGFTSQRYNTSKVQNSGIEFSLNGTIIKKKDFTWSASANAAHNSNKLLKFSTPTGTANTTAGQQEGYPLNSIFTGKVIGIDPATGIYKYQLRPDAVITSNADLRDAANYVFYVGTSDAPLTGGFSTSVSYKQWTMSVGGNFTLNSKIVDEVNPQTNYSTISTTNSDARETIPTSYNDLYLHHLNIPRDRAQVWFQDNPSISDYPRLIDHFAAPIGLSMTNPTSSTITRASMLKDVSYLRVGSIHIGYNLKDEVVKKIRLSSMGFNFSTSNLFTITNYDGIDPETPGAVYPLTRSFSFGLNIGF</sequence>
<evidence type="ECO:0000259" key="11">
    <source>
        <dbReference type="Pfam" id="PF07715"/>
    </source>
</evidence>
<keyword evidence="4 8" id="KW-0812">Transmembrane</keyword>
<evidence type="ECO:0000256" key="6">
    <source>
        <dbReference type="ARBA" id="ARBA00023136"/>
    </source>
</evidence>
<comment type="caution">
    <text evidence="12">The sequence shown here is derived from an EMBL/GenBank/DDBJ whole genome shotgun (WGS) entry which is preliminary data.</text>
</comment>
<dbReference type="NCBIfam" id="TIGR04057">
    <property type="entry name" value="SusC_RagA_signa"/>
    <property type="match status" value="1"/>
</dbReference>
<keyword evidence="6 8" id="KW-0472">Membrane</keyword>
<gene>
    <name evidence="12" type="ORF">H8B04_07260</name>
</gene>
<evidence type="ECO:0000256" key="7">
    <source>
        <dbReference type="ARBA" id="ARBA00023237"/>
    </source>
</evidence>
<keyword evidence="2 8" id="KW-0813">Transport</keyword>
<accession>A0ABR7YDL0</accession>
<dbReference type="Pfam" id="PF00593">
    <property type="entry name" value="TonB_dep_Rec_b-barrel"/>
    <property type="match status" value="1"/>
</dbReference>
<dbReference type="Gene3D" id="2.40.170.20">
    <property type="entry name" value="TonB-dependent receptor, beta-barrel domain"/>
    <property type="match status" value="1"/>
</dbReference>
<dbReference type="SUPFAM" id="SSF56935">
    <property type="entry name" value="Porins"/>
    <property type="match status" value="1"/>
</dbReference>
<evidence type="ECO:0000256" key="4">
    <source>
        <dbReference type="ARBA" id="ARBA00022692"/>
    </source>
</evidence>
<dbReference type="PROSITE" id="PS52016">
    <property type="entry name" value="TONB_DEPENDENT_REC_3"/>
    <property type="match status" value="1"/>
</dbReference>
<dbReference type="RefSeq" id="WP_190301912.1">
    <property type="nucleotide sequence ID" value="NZ_JACOIJ010000010.1"/>
</dbReference>
<dbReference type="Pfam" id="PF07715">
    <property type="entry name" value="Plug"/>
    <property type="match status" value="1"/>
</dbReference>
<dbReference type="InterPro" id="IPR008969">
    <property type="entry name" value="CarboxyPept-like_regulatory"/>
</dbReference>
<dbReference type="SUPFAM" id="SSF49464">
    <property type="entry name" value="Carboxypeptidase regulatory domain-like"/>
    <property type="match status" value="1"/>
</dbReference>
<dbReference type="Pfam" id="PF13715">
    <property type="entry name" value="CarbopepD_reg_2"/>
    <property type="match status" value="1"/>
</dbReference>
<evidence type="ECO:0000256" key="5">
    <source>
        <dbReference type="ARBA" id="ARBA00023077"/>
    </source>
</evidence>
<dbReference type="EMBL" id="JACOIJ010000010">
    <property type="protein sequence ID" value="MBD1429366.1"/>
    <property type="molecule type" value="Genomic_DNA"/>
</dbReference>
<name>A0ABR7YDL0_9SPHI</name>
<evidence type="ECO:0000256" key="1">
    <source>
        <dbReference type="ARBA" id="ARBA00004571"/>
    </source>
</evidence>
<protein>
    <submittedName>
        <fullName evidence="12">SusC/RagA family TonB-linked outer membrane protein</fullName>
    </submittedName>
</protein>
<evidence type="ECO:0000313" key="12">
    <source>
        <dbReference type="EMBL" id="MBD1429366.1"/>
    </source>
</evidence>
<organism evidence="12 13">
    <name type="scientific">Sphingobacterium litopenaei</name>
    <dbReference type="NCBI Taxonomy" id="2763500"/>
    <lineage>
        <taxon>Bacteria</taxon>
        <taxon>Pseudomonadati</taxon>
        <taxon>Bacteroidota</taxon>
        <taxon>Sphingobacteriia</taxon>
        <taxon>Sphingobacteriales</taxon>
        <taxon>Sphingobacteriaceae</taxon>
        <taxon>Sphingobacterium</taxon>
    </lineage>
</organism>
<evidence type="ECO:0000256" key="9">
    <source>
        <dbReference type="RuleBase" id="RU003357"/>
    </source>
</evidence>
<evidence type="ECO:0000313" key="13">
    <source>
        <dbReference type="Proteomes" id="UP000651271"/>
    </source>
</evidence>
<dbReference type="InterPro" id="IPR023997">
    <property type="entry name" value="TonB-dep_OMP_SusC/RagA_CS"/>
</dbReference>